<name>A0A2K9LU86_SPISQ</name>
<dbReference type="Proteomes" id="UP000234790">
    <property type="component" value="Chromosome"/>
</dbReference>
<protein>
    <submittedName>
        <fullName evidence="1">Uncharacterized protein</fullName>
    </submittedName>
</protein>
<proteinExistence type="predicted"/>
<evidence type="ECO:0000313" key="1">
    <source>
        <dbReference type="EMBL" id="AUM62618.1"/>
    </source>
</evidence>
<evidence type="ECO:0000313" key="2">
    <source>
        <dbReference type="Proteomes" id="UP000234790"/>
    </source>
</evidence>
<keyword evidence="2" id="KW-1185">Reference proteome</keyword>
<sequence length="236" mass="28260">MIGKYDFDNVNIEKVLFFFEPAIHTISVLLEEQKVELKRNNILDDSFLKVFNFFKNMEFLDDFNEGKDIISFYYDDFWKQLINMNKEQVVDRHRFWPNIISIQQIAEILDRWIKISYDNLKKGLEVLNIQECTYDLKRIIANHCDNLKRVENGLFFNKQINELLEMFKNSSRFKTIENSAEIILGILEENNTRNNNIHNIFEQNSEEYWNTFNILTRISILAGFALLLEQPEILKL</sequence>
<dbReference type="EMBL" id="CP025543">
    <property type="protein sequence ID" value="AUM62618.1"/>
    <property type="molecule type" value="Genomic_DNA"/>
</dbReference>
<accession>A0A2K9LU86</accession>
<dbReference type="KEGG" id="smoo:SMONO_v1c03690"/>
<organism evidence="1 2">
    <name type="scientific">Spiroplasma monobiae MQ-1</name>
    <dbReference type="NCBI Taxonomy" id="1336748"/>
    <lineage>
        <taxon>Bacteria</taxon>
        <taxon>Bacillati</taxon>
        <taxon>Mycoplasmatota</taxon>
        <taxon>Mollicutes</taxon>
        <taxon>Entomoplasmatales</taxon>
        <taxon>Spiroplasmataceae</taxon>
        <taxon>Spiroplasma</taxon>
    </lineage>
</organism>
<reference evidence="1 2" key="1">
    <citation type="submission" date="2017-12" db="EMBL/GenBank/DDBJ databases">
        <title>Complete genome sequence of Spiroplasma monobiae MQ-1 (ATCC 33825).</title>
        <authorList>
            <person name="Tsai Y.-M."/>
            <person name="Lo W.-S."/>
            <person name="Wu P.-S."/>
            <person name="Cho S.-T."/>
            <person name="Kuo C.-H."/>
        </authorList>
    </citation>
    <scope>NUCLEOTIDE SEQUENCE [LARGE SCALE GENOMIC DNA]</scope>
    <source>
        <strain evidence="1 2">MQ-1</strain>
    </source>
</reference>
<dbReference type="AlphaFoldDB" id="A0A2K9LU86"/>
<gene>
    <name evidence="1" type="ORF">SMONO_v1c03690</name>
</gene>
<dbReference type="RefSeq" id="WP_101780678.1">
    <property type="nucleotide sequence ID" value="NZ_CP025543.1"/>
</dbReference>
<dbReference type="OrthoDB" id="389326at2"/>